<sequence>MKCKRSTKGTISSRDAFGYTRGQKTAVRLSEFKESDSQTNDEVAPTRLLFPSFFPLLNTCTFQKGLLLSCLRVILPQPEKSNRSRASFMPLIVVVNLKRRSCRL</sequence>
<dbReference type="Proteomes" id="UP000499080">
    <property type="component" value="Unassembled WGS sequence"/>
</dbReference>
<proteinExistence type="predicted"/>
<evidence type="ECO:0000313" key="2">
    <source>
        <dbReference type="Proteomes" id="UP000499080"/>
    </source>
</evidence>
<dbReference type="AlphaFoldDB" id="A0A4Y2V172"/>
<reference evidence="1 2" key="1">
    <citation type="journal article" date="2019" name="Sci. Rep.">
        <title>Orb-weaving spider Araneus ventricosus genome elucidates the spidroin gene catalogue.</title>
        <authorList>
            <person name="Kono N."/>
            <person name="Nakamura H."/>
            <person name="Ohtoshi R."/>
            <person name="Moran D.A.P."/>
            <person name="Shinohara A."/>
            <person name="Yoshida Y."/>
            <person name="Fujiwara M."/>
            <person name="Mori M."/>
            <person name="Tomita M."/>
            <person name="Arakawa K."/>
        </authorList>
    </citation>
    <scope>NUCLEOTIDE SEQUENCE [LARGE SCALE GENOMIC DNA]</scope>
</reference>
<keyword evidence="2" id="KW-1185">Reference proteome</keyword>
<gene>
    <name evidence="1" type="ORF">AVEN_151253_1</name>
</gene>
<evidence type="ECO:0000313" key="1">
    <source>
        <dbReference type="EMBL" id="GBO17497.1"/>
    </source>
</evidence>
<name>A0A4Y2V172_ARAVE</name>
<organism evidence="1 2">
    <name type="scientific">Araneus ventricosus</name>
    <name type="common">Orbweaver spider</name>
    <name type="synonym">Epeira ventricosa</name>
    <dbReference type="NCBI Taxonomy" id="182803"/>
    <lineage>
        <taxon>Eukaryota</taxon>
        <taxon>Metazoa</taxon>
        <taxon>Ecdysozoa</taxon>
        <taxon>Arthropoda</taxon>
        <taxon>Chelicerata</taxon>
        <taxon>Arachnida</taxon>
        <taxon>Araneae</taxon>
        <taxon>Araneomorphae</taxon>
        <taxon>Entelegynae</taxon>
        <taxon>Araneoidea</taxon>
        <taxon>Araneidae</taxon>
        <taxon>Araneus</taxon>
    </lineage>
</organism>
<dbReference type="EMBL" id="BGPR01041256">
    <property type="protein sequence ID" value="GBO17497.1"/>
    <property type="molecule type" value="Genomic_DNA"/>
</dbReference>
<comment type="caution">
    <text evidence="1">The sequence shown here is derived from an EMBL/GenBank/DDBJ whole genome shotgun (WGS) entry which is preliminary data.</text>
</comment>
<protein>
    <submittedName>
        <fullName evidence="1">Uncharacterized protein</fullName>
    </submittedName>
</protein>
<accession>A0A4Y2V172</accession>